<dbReference type="Gene3D" id="3.40.50.1000">
    <property type="entry name" value="HAD superfamily/HAD-like"/>
    <property type="match status" value="1"/>
</dbReference>
<dbReference type="STRING" id="216463.VC81_10860"/>
<dbReference type="PATRIC" id="fig|216463.3.peg.1419"/>
<evidence type="ECO:0000313" key="2">
    <source>
        <dbReference type="Proteomes" id="UP000033491"/>
    </source>
</evidence>
<protein>
    <recommendedName>
        <fullName evidence="3">Capsular biosynthesis protein</fullName>
    </recommendedName>
</protein>
<comment type="caution">
    <text evidence="1">The sequence shown here is derived from an EMBL/GenBank/DDBJ whole genome shotgun (WGS) entry which is preliminary data.</text>
</comment>
<dbReference type="SUPFAM" id="SSF56784">
    <property type="entry name" value="HAD-like"/>
    <property type="match status" value="1"/>
</dbReference>
<dbReference type="RefSeq" id="WP_045808100.1">
    <property type="nucleotide sequence ID" value="NZ_JZCR01000023.1"/>
</dbReference>
<accession>A0A0F3RTE2</accession>
<gene>
    <name evidence="1" type="ORF">VC81_10860</name>
</gene>
<organism evidence="1 2">
    <name type="scientific">Levilactobacillus spicheri</name>
    <dbReference type="NCBI Taxonomy" id="216463"/>
    <lineage>
        <taxon>Bacteria</taxon>
        <taxon>Bacillati</taxon>
        <taxon>Bacillota</taxon>
        <taxon>Bacilli</taxon>
        <taxon>Lactobacillales</taxon>
        <taxon>Lactobacillaceae</taxon>
        <taxon>Levilactobacillus</taxon>
    </lineage>
</organism>
<dbReference type="OrthoDB" id="573782at2"/>
<evidence type="ECO:0000313" key="1">
    <source>
        <dbReference type="EMBL" id="KJW12062.1"/>
    </source>
</evidence>
<sequence>MTKPLTLLVNIDHTLCATDGETKGYLDVAPQPRVVEQLRRYHEAGYHIILFTSRQMSTYAGNLGKVSRYGAGATTKWLTRHRVPYDELLFGRPWMARQVSDIDGRTLGPDDFLRHSPAELAALTRPEQPVSS</sequence>
<dbReference type="AlphaFoldDB" id="A0A0F3RTE2"/>
<name>A0A0F3RTE2_9LACO</name>
<dbReference type="EMBL" id="JZCR01000023">
    <property type="protein sequence ID" value="KJW12062.1"/>
    <property type="molecule type" value="Genomic_DNA"/>
</dbReference>
<dbReference type="Proteomes" id="UP000033491">
    <property type="component" value="Unassembled WGS sequence"/>
</dbReference>
<reference evidence="1 2" key="1">
    <citation type="submission" date="2015-03" db="EMBL/GenBank/DDBJ databases">
        <authorList>
            <person name="Zheng J."/>
            <person name="Ganezle M."/>
        </authorList>
    </citation>
    <scope>NUCLEOTIDE SEQUENCE [LARGE SCALE GENOMIC DNA]</scope>
    <source>
        <strain evidence="1 2">LP38</strain>
    </source>
</reference>
<proteinExistence type="predicted"/>
<dbReference type="InterPro" id="IPR036412">
    <property type="entry name" value="HAD-like_sf"/>
</dbReference>
<evidence type="ECO:0008006" key="3">
    <source>
        <dbReference type="Google" id="ProtNLM"/>
    </source>
</evidence>
<dbReference type="InterPro" id="IPR023214">
    <property type="entry name" value="HAD_sf"/>
</dbReference>